<feature type="region of interest" description="Disordered" evidence="1">
    <location>
        <begin position="26"/>
        <end position="74"/>
    </location>
</feature>
<evidence type="ECO:0000313" key="2">
    <source>
        <dbReference type="EMBL" id="KAF0900904.1"/>
    </source>
</evidence>
<comment type="caution">
    <text evidence="2">The sequence shown here is derived from an EMBL/GenBank/DDBJ whole genome shotgun (WGS) entry which is preliminary data.</text>
</comment>
<proteinExistence type="predicted"/>
<feature type="region of interest" description="Disordered" evidence="1">
    <location>
        <begin position="1"/>
        <end position="20"/>
    </location>
</feature>
<gene>
    <name evidence="2" type="ORF">E2562_036912</name>
</gene>
<name>A0A6G1CM88_9ORYZ</name>
<protein>
    <submittedName>
        <fullName evidence="2">Uncharacterized protein</fullName>
    </submittedName>
</protein>
<evidence type="ECO:0000256" key="1">
    <source>
        <dbReference type="SAM" id="MobiDB-lite"/>
    </source>
</evidence>
<evidence type="ECO:0000313" key="3">
    <source>
        <dbReference type="Proteomes" id="UP000479710"/>
    </source>
</evidence>
<organism evidence="2 3">
    <name type="scientific">Oryza meyeriana var. granulata</name>
    <dbReference type="NCBI Taxonomy" id="110450"/>
    <lineage>
        <taxon>Eukaryota</taxon>
        <taxon>Viridiplantae</taxon>
        <taxon>Streptophyta</taxon>
        <taxon>Embryophyta</taxon>
        <taxon>Tracheophyta</taxon>
        <taxon>Spermatophyta</taxon>
        <taxon>Magnoliopsida</taxon>
        <taxon>Liliopsida</taxon>
        <taxon>Poales</taxon>
        <taxon>Poaceae</taxon>
        <taxon>BOP clade</taxon>
        <taxon>Oryzoideae</taxon>
        <taxon>Oryzeae</taxon>
        <taxon>Oryzinae</taxon>
        <taxon>Oryza</taxon>
        <taxon>Oryza meyeriana</taxon>
    </lineage>
</organism>
<dbReference type="EMBL" id="SPHZ02000009">
    <property type="protein sequence ID" value="KAF0900904.1"/>
    <property type="molecule type" value="Genomic_DNA"/>
</dbReference>
<keyword evidence="3" id="KW-1185">Reference proteome</keyword>
<dbReference type="Proteomes" id="UP000479710">
    <property type="component" value="Unassembled WGS sequence"/>
</dbReference>
<sequence>MRRPAPEMGGCLGHTTGEAATEVDVAAEGMRARRAPGSEPASAEGRPPGAEARRPRGADQCGGRSRAQGAGGCW</sequence>
<reference evidence="2 3" key="1">
    <citation type="submission" date="2019-11" db="EMBL/GenBank/DDBJ databases">
        <title>Whole genome sequence of Oryza granulata.</title>
        <authorList>
            <person name="Li W."/>
        </authorList>
    </citation>
    <scope>NUCLEOTIDE SEQUENCE [LARGE SCALE GENOMIC DNA]</scope>
    <source>
        <strain evidence="3">cv. Menghai</strain>
        <tissue evidence="2">Leaf</tissue>
    </source>
</reference>
<accession>A0A6G1CM88</accession>
<dbReference type="AlphaFoldDB" id="A0A6G1CM88"/>